<evidence type="ECO:0000256" key="9">
    <source>
        <dbReference type="RuleBase" id="RU361153"/>
    </source>
</evidence>
<comment type="caution">
    <text evidence="12">The sequence shown here is derived from an EMBL/GenBank/DDBJ whole genome shotgun (WGS) entry which is preliminary data.</text>
</comment>
<feature type="domain" description="Glycoside hydrolase family 5" evidence="11">
    <location>
        <begin position="38"/>
        <end position="284"/>
    </location>
</feature>
<dbReference type="Gene3D" id="3.20.20.80">
    <property type="entry name" value="Glycosidases"/>
    <property type="match status" value="1"/>
</dbReference>
<dbReference type="Pfam" id="PF00150">
    <property type="entry name" value="Cellulase"/>
    <property type="match status" value="1"/>
</dbReference>
<organism evidence="12 13">
    <name type="scientific">Rhizoctonia solani</name>
    <dbReference type="NCBI Taxonomy" id="456999"/>
    <lineage>
        <taxon>Eukaryota</taxon>
        <taxon>Fungi</taxon>
        <taxon>Dikarya</taxon>
        <taxon>Basidiomycota</taxon>
        <taxon>Agaricomycotina</taxon>
        <taxon>Agaricomycetes</taxon>
        <taxon>Cantharellales</taxon>
        <taxon>Ceratobasidiaceae</taxon>
        <taxon>Rhizoctonia</taxon>
    </lineage>
</organism>
<dbReference type="EC" id="3.2.1.78" evidence="4"/>
<dbReference type="InterPro" id="IPR001547">
    <property type="entry name" value="Glyco_hydro_5"/>
</dbReference>
<dbReference type="Proteomes" id="UP000663840">
    <property type="component" value="Unassembled WGS sequence"/>
</dbReference>
<keyword evidence="7 9" id="KW-0378">Hydrolase</keyword>
<sequence>MFTMRSSLASLIYLCFVGITSAANSFAGSNLYYAAGLSPYQRTTLLSSMQSAGMKVLRVWLDGQSTASTKATTITSYRSLETSSVGSYDPTVLNLLDDFMIDAQKYGIKLIISMHSWNSLSREVTFTSQILDHCHRYFYEKSEAIAAFDNRLRYILNHTHKTLGKPWKQLNQYIFAFEAQNKAMVGKGEDYINTHMNWQCDHANTIKSTLGSNSGILVMTGGESWMTESVKSAWLGCAALDVVAIHAYGVGDFSTSNILTYVNQAKSAGKKLIFQEWGACYFNTENNNCPAGTPLPTSTRNNNIKVSFSPLSKAQKWLKNSHADMGFANHRGRRSLALLAGPTKSGPSWHGSMGTTLRSEYRILLGIL</sequence>
<dbReference type="SUPFAM" id="SSF51445">
    <property type="entry name" value="(Trans)glycosidases"/>
    <property type="match status" value="1"/>
</dbReference>
<evidence type="ECO:0000256" key="4">
    <source>
        <dbReference type="ARBA" id="ARBA00012706"/>
    </source>
</evidence>
<protein>
    <recommendedName>
        <fullName evidence="4">mannan endo-1,4-beta-mannosidase</fullName>
        <ecNumber evidence="4">3.2.1.78</ecNumber>
    </recommendedName>
</protein>
<dbReference type="PANTHER" id="PTHR31451:SF39">
    <property type="entry name" value="MANNAN ENDO-1,4-BETA-MANNOSIDASE 1"/>
    <property type="match status" value="1"/>
</dbReference>
<accession>A0A8H3BX75</accession>
<comment type="catalytic activity">
    <reaction evidence="1">
        <text>Random hydrolysis of (1-&gt;4)-beta-D-mannosidic linkages in mannans, galactomannans and glucomannans.</text>
        <dbReference type="EC" id="3.2.1.78"/>
    </reaction>
</comment>
<keyword evidence="8 9" id="KW-0326">Glycosidase</keyword>
<feature type="chain" id="PRO_5034551652" description="mannan endo-1,4-beta-mannosidase" evidence="10">
    <location>
        <begin position="23"/>
        <end position="368"/>
    </location>
</feature>
<proteinExistence type="inferred from homology"/>
<name>A0A8H3BX75_9AGAM</name>
<dbReference type="EMBL" id="CAJMWR010003735">
    <property type="protein sequence ID" value="CAE6468805.1"/>
    <property type="molecule type" value="Genomic_DNA"/>
</dbReference>
<keyword evidence="6 10" id="KW-0732">Signal</keyword>
<evidence type="ECO:0000313" key="13">
    <source>
        <dbReference type="Proteomes" id="UP000663840"/>
    </source>
</evidence>
<dbReference type="InterPro" id="IPR045053">
    <property type="entry name" value="MAN-like"/>
</dbReference>
<dbReference type="GO" id="GO:0005576">
    <property type="term" value="C:extracellular region"/>
    <property type="evidence" value="ECO:0007669"/>
    <property type="project" value="UniProtKB-SubCell"/>
</dbReference>
<comment type="similarity">
    <text evidence="3 9">Belongs to the glycosyl hydrolase 5 (cellulase A) family.</text>
</comment>
<dbReference type="InterPro" id="IPR017853">
    <property type="entry name" value="GH"/>
</dbReference>
<evidence type="ECO:0000256" key="10">
    <source>
        <dbReference type="SAM" id="SignalP"/>
    </source>
</evidence>
<dbReference type="GO" id="GO:0016985">
    <property type="term" value="F:mannan endo-1,4-beta-mannosidase activity"/>
    <property type="evidence" value="ECO:0007669"/>
    <property type="project" value="UniProtKB-EC"/>
</dbReference>
<dbReference type="PANTHER" id="PTHR31451">
    <property type="match status" value="1"/>
</dbReference>
<evidence type="ECO:0000256" key="6">
    <source>
        <dbReference type="ARBA" id="ARBA00022729"/>
    </source>
</evidence>
<comment type="subcellular location">
    <subcellularLocation>
        <location evidence="2">Secreted</location>
    </subcellularLocation>
</comment>
<evidence type="ECO:0000256" key="5">
    <source>
        <dbReference type="ARBA" id="ARBA00022525"/>
    </source>
</evidence>
<reference evidence="12" key="1">
    <citation type="submission" date="2021-01" db="EMBL/GenBank/DDBJ databases">
        <authorList>
            <person name="Kaushik A."/>
        </authorList>
    </citation>
    <scope>NUCLEOTIDE SEQUENCE</scope>
    <source>
        <strain evidence="12">AG1-1A</strain>
    </source>
</reference>
<keyword evidence="5" id="KW-0964">Secreted</keyword>
<evidence type="ECO:0000256" key="2">
    <source>
        <dbReference type="ARBA" id="ARBA00004613"/>
    </source>
</evidence>
<evidence type="ECO:0000256" key="3">
    <source>
        <dbReference type="ARBA" id="ARBA00005641"/>
    </source>
</evidence>
<evidence type="ECO:0000259" key="11">
    <source>
        <dbReference type="Pfam" id="PF00150"/>
    </source>
</evidence>
<feature type="signal peptide" evidence="10">
    <location>
        <begin position="1"/>
        <end position="22"/>
    </location>
</feature>
<dbReference type="GO" id="GO:0046355">
    <property type="term" value="P:mannan catabolic process"/>
    <property type="evidence" value="ECO:0007669"/>
    <property type="project" value="UniProtKB-ARBA"/>
</dbReference>
<evidence type="ECO:0000256" key="1">
    <source>
        <dbReference type="ARBA" id="ARBA00001678"/>
    </source>
</evidence>
<gene>
    <name evidence="12" type="ORF">RDB_LOCUS113425</name>
</gene>
<evidence type="ECO:0000256" key="7">
    <source>
        <dbReference type="ARBA" id="ARBA00022801"/>
    </source>
</evidence>
<evidence type="ECO:0000256" key="8">
    <source>
        <dbReference type="ARBA" id="ARBA00023295"/>
    </source>
</evidence>
<evidence type="ECO:0000313" key="12">
    <source>
        <dbReference type="EMBL" id="CAE6468805.1"/>
    </source>
</evidence>
<dbReference type="AlphaFoldDB" id="A0A8H3BX75"/>